<reference evidence="1" key="1">
    <citation type="submission" date="2022-06" db="EMBL/GenBank/DDBJ databases">
        <authorList>
            <person name="Berger JAMES D."/>
            <person name="Berger JAMES D."/>
        </authorList>
    </citation>
    <scope>NUCLEOTIDE SEQUENCE [LARGE SCALE GENOMIC DNA]</scope>
</reference>
<evidence type="ECO:0000313" key="1">
    <source>
        <dbReference type="Proteomes" id="UP000050792"/>
    </source>
</evidence>
<organism evidence="1 2">
    <name type="scientific">Schistosoma rodhaini</name>
    <dbReference type="NCBI Taxonomy" id="6188"/>
    <lineage>
        <taxon>Eukaryota</taxon>
        <taxon>Metazoa</taxon>
        <taxon>Spiralia</taxon>
        <taxon>Lophotrochozoa</taxon>
        <taxon>Platyhelminthes</taxon>
        <taxon>Trematoda</taxon>
        <taxon>Digenea</taxon>
        <taxon>Strigeidida</taxon>
        <taxon>Schistosomatoidea</taxon>
        <taxon>Schistosomatidae</taxon>
        <taxon>Schistosoma</taxon>
    </lineage>
</organism>
<reference evidence="2" key="2">
    <citation type="submission" date="2023-11" db="UniProtKB">
        <authorList>
            <consortium name="WormBaseParasite"/>
        </authorList>
    </citation>
    <scope>IDENTIFICATION</scope>
</reference>
<proteinExistence type="predicted"/>
<dbReference type="WBParaSite" id="SRDH1_15420.1">
    <property type="protein sequence ID" value="SRDH1_15420.1"/>
    <property type="gene ID" value="SRDH1_15420"/>
</dbReference>
<keyword evidence="1" id="KW-1185">Reference proteome</keyword>
<accession>A0AA85EMW3</accession>
<name>A0AA85EMW3_9TREM</name>
<sequence>MNSFNNQFIKNKIQKNNLKHIRFNDFLSYSSSNQYLNHINLYKSNFNINYSSNIEINNIINLDTIFLSLHNNNNNNRLCNKEISTILKKKDFKQFSIISNILNFNYPHNKNLL</sequence>
<dbReference type="AlphaFoldDB" id="A0AA85EMW3"/>
<evidence type="ECO:0000313" key="2">
    <source>
        <dbReference type="WBParaSite" id="SRDH1_15420.1"/>
    </source>
</evidence>
<protein>
    <submittedName>
        <fullName evidence="2">Uncharacterized protein</fullName>
    </submittedName>
</protein>
<dbReference type="Proteomes" id="UP000050792">
    <property type="component" value="Unassembled WGS sequence"/>
</dbReference>